<proteinExistence type="predicted"/>
<organism evidence="2 3">
    <name type="scientific">Plastoroseomonas hellenica</name>
    <dbReference type="NCBI Taxonomy" id="2687306"/>
    <lineage>
        <taxon>Bacteria</taxon>
        <taxon>Pseudomonadati</taxon>
        <taxon>Pseudomonadota</taxon>
        <taxon>Alphaproteobacteria</taxon>
        <taxon>Acetobacterales</taxon>
        <taxon>Acetobacteraceae</taxon>
        <taxon>Plastoroseomonas</taxon>
    </lineage>
</organism>
<reference evidence="3" key="1">
    <citation type="journal article" date="2021" name="Syst. Appl. Microbiol.">
        <title>Roseomonas hellenica sp. nov., isolated from roots of wild-growing Alkanna tinctoria.</title>
        <authorList>
            <person name="Rat A."/>
            <person name="Naranjo H.D."/>
            <person name="Lebbe L."/>
            <person name="Cnockaert M."/>
            <person name="Krigas N."/>
            <person name="Grigoriadou K."/>
            <person name="Maloupa E."/>
            <person name="Willems A."/>
        </authorList>
    </citation>
    <scope>NUCLEOTIDE SEQUENCE [LARGE SCALE GENOMIC DNA]</scope>
    <source>
        <strain evidence="3">LMG 31523</strain>
    </source>
</reference>
<accession>A0ABS5ETZ8</accession>
<protein>
    <submittedName>
        <fullName evidence="2">Uncharacterized protein</fullName>
    </submittedName>
</protein>
<keyword evidence="1" id="KW-0812">Transmembrane</keyword>
<keyword evidence="1" id="KW-0472">Membrane</keyword>
<keyword evidence="1" id="KW-1133">Transmembrane helix</keyword>
<evidence type="ECO:0000313" key="2">
    <source>
        <dbReference type="EMBL" id="MBR0663778.1"/>
    </source>
</evidence>
<feature type="transmembrane region" description="Helical" evidence="1">
    <location>
        <begin position="103"/>
        <end position="124"/>
    </location>
</feature>
<dbReference type="Proteomes" id="UP001196870">
    <property type="component" value="Unassembled WGS sequence"/>
</dbReference>
<evidence type="ECO:0000313" key="3">
    <source>
        <dbReference type="Proteomes" id="UP001196870"/>
    </source>
</evidence>
<dbReference type="RefSeq" id="WP_211851375.1">
    <property type="nucleotide sequence ID" value="NZ_JAAGBB010000005.1"/>
</dbReference>
<comment type="caution">
    <text evidence="2">The sequence shown here is derived from an EMBL/GenBank/DDBJ whole genome shotgun (WGS) entry which is preliminary data.</text>
</comment>
<evidence type="ECO:0000256" key="1">
    <source>
        <dbReference type="SAM" id="Phobius"/>
    </source>
</evidence>
<name>A0ABS5ETZ8_9PROT</name>
<sequence>MMSSDTEYRIRLDRLADELLLAREEQRKMPSGAARDRRRQELDALEQNQDAIRRTLGLPLCRERVERAQVDGIVEAQAALTNAHRAERERLGLTPAQQARRRIAWLAGGAGGLLLLALLLMLSLD</sequence>
<gene>
    <name evidence="2" type="ORF">GXW71_05345</name>
</gene>
<keyword evidence="3" id="KW-1185">Reference proteome</keyword>
<dbReference type="EMBL" id="JAAGBB010000005">
    <property type="protein sequence ID" value="MBR0663778.1"/>
    <property type="molecule type" value="Genomic_DNA"/>
</dbReference>